<dbReference type="Proteomes" id="UP000472372">
    <property type="component" value="Unassembled WGS sequence"/>
</dbReference>
<dbReference type="InterPro" id="IPR001878">
    <property type="entry name" value="Znf_CCHC"/>
</dbReference>
<keyword evidence="1" id="KW-0863">Zinc-finger</keyword>
<organism evidence="5 6">
    <name type="scientific">Pyrenophora teres f. teres</name>
    <dbReference type="NCBI Taxonomy" id="97479"/>
    <lineage>
        <taxon>Eukaryota</taxon>
        <taxon>Fungi</taxon>
        <taxon>Dikarya</taxon>
        <taxon>Ascomycota</taxon>
        <taxon>Pezizomycotina</taxon>
        <taxon>Dothideomycetes</taxon>
        <taxon>Pleosporomycetidae</taxon>
        <taxon>Pleosporales</taxon>
        <taxon>Pleosporineae</taxon>
        <taxon>Pleosporaceae</taxon>
        <taxon>Pyrenophora</taxon>
    </lineage>
</organism>
<evidence type="ECO:0000256" key="2">
    <source>
        <dbReference type="SAM" id="MobiDB-lite"/>
    </source>
</evidence>
<feature type="domain" description="CCHC-type" evidence="3">
    <location>
        <begin position="256"/>
        <end position="270"/>
    </location>
</feature>
<dbReference type="InterPro" id="IPR036875">
    <property type="entry name" value="Znf_CCHC_sf"/>
</dbReference>
<gene>
    <name evidence="4" type="ORF">PTTW11_05389</name>
    <name evidence="5" type="ORF">PTTW11_11409</name>
</gene>
<evidence type="ECO:0000259" key="3">
    <source>
        <dbReference type="PROSITE" id="PS50158"/>
    </source>
</evidence>
<reference evidence="5" key="1">
    <citation type="submission" date="2021-02" db="EMBL/GenBank/DDBJ databases">
        <authorList>
            <person name="Syme A R."/>
            <person name="Syme A R."/>
            <person name="Moolhuijzen P."/>
        </authorList>
    </citation>
    <scope>NUCLEOTIDE SEQUENCE</scope>
    <source>
        <strain evidence="5">W1-1</strain>
    </source>
</reference>
<dbReference type="SUPFAM" id="SSF57756">
    <property type="entry name" value="Retrovirus zinc finger-like domains"/>
    <property type="match status" value="1"/>
</dbReference>
<feature type="region of interest" description="Disordered" evidence="2">
    <location>
        <begin position="9"/>
        <end position="44"/>
    </location>
</feature>
<protein>
    <recommendedName>
        <fullName evidence="3">CCHC-type domain-containing protein</fullName>
    </recommendedName>
</protein>
<sequence length="303" mass="34624">MKNLLRTIQGQLTPDAQTPGGTPSAGHQQAPTHNPPAADLDVRKFEKPRLPDVKVFDKGSHEEYTQWKIQIRTKLSADRLAYPTEFYQVHYVISRTEGWAFSALRSYITTINNGEKEPKLNELWSQLDGFFEDPAVKQKALQYLRLGEKNDSLKIDYLQNSLNKKLLRYQAGYQPPLNETYDNFVQRMRVTWENLKAIDQLSSNAPIYSTKLSSTNPTTSDEMDWSPTVGAMQFRTRGEYWGTQAQIAQRREEGSCLRCGRQGHLVRQCKATVPKRQRKPENTAKVLAANVEDESSDEGKEEP</sequence>
<evidence type="ECO:0000256" key="1">
    <source>
        <dbReference type="PROSITE-ProRule" id="PRU00047"/>
    </source>
</evidence>
<evidence type="ECO:0000313" key="5">
    <source>
        <dbReference type="EMBL" id="CAE7221354.1"/>
    </source>
</evidence>
<evidence type="ECO:0000313" key="6">
    <source>
        <dbReference type="Proteomes" id="UP000472372"/>
    </source>
</evidence>
<evidence type="ECO:0000313" key="4">
    <source>
        <dbReference type="EMBL" id="CAE7034262.1"/>
    </source>
</evidence>
<dbReference type="EMBL" id="OCTH03000013">
    <property type="protein sequence ID" value="CAE7221354.1"/>
    <property type="molecule type" value="Genomic_DNA"/>
</dbReference>
<feature type="compositionally biased region" description="Polar residues" evidence="2">
    <location>
        <begin position="9"/>
        <end position="32"/>
    </location>
</feature>
<feature type="region of interest" description="Disordered" evidence="2">
    <location>
        <begin position="275"/>
        <end position="303"/>
    </location>
</feature>
<dbReference type="AlphaFoldDB" id="A0A6S6W5W4"/>
<keyword evidence="1" id="KW-0479">Metal-binding</keyword>
<name>A0A6S6W5W4_9PLEO</name>
<feature type="compositionally biased region" description="Acidic residues" evidence="2">
    <location>
        <begin position="291"/>
        <end position="303"/>
    </location>
</feature>
<dbReference type="PROSITE" id="PS50158">
    <property type="entry name" value="ZF_CCHC"/>
    <property type="match status" value="1"/>
</dbReference>
<dbReference type="EMBL" id="HG992980">
    <property type="protein sequence ID" value="CAE7034262.1"/>
    <property type="molecule type" value="Genomic_DNA"/>
</dbReference>
<accession>A0A6S6W5W4</accession>
<proteinExistence type="predicted"/>
<dbReference type="Gene3D" id="4.10.60.10">
    <property type="entry name" value="Zinc finger, CCHC-type"/>
    <property type="match status" value="1"/>
</dbReference>
<dbReference type="GO" id="GO:0008270">
    <property type="term" value="F:zinc ion binding"/>
    <property type="evidence" value="ECO:0007669"/>
    <property type="project" value="UniProtKB-KW"/>
</dbReference>
<keyword evidence="1" id="KW-0862">Zinc</keyword>
<dbReference type="Proteomes" id="UP000472372">
    <property type="component" value="Chromosome 4"/>
</dbReference>
<dbReference type="GO" id="GO:0003676">
    <property type="term" value="F:nucleic acid binding"/>
    <property type="evidence" value="ECO:0007669"/>
    <property type="project" value="InterPro"/>
</dbReference>